<dbReference type="EMBL" id="JAKKDV010000001">
    <property type="protein sequence ID" value="MCF7559303.1"/>
    <property type="molecule type" value="Genomic_DNA"/>
</dbReference>
<reference evidence="1 2" key="1">
    <citation type="submission" date="2022-01" db="EMBL/GenBank/DDBJ databases">
        <title>Draft genome sequence of Sabulilitoribacter multivorans KCTC 32326.</title>
        <authorList>
            <person name="Oh J.-S."/>
        </authorList>
    </citation>
    <scope>NUCLEOTIDE SEQUENCE [LARGE SCALE GENOMIC DNA]</scope>
    <source>
        <strain evidence="1 2">M-M16</strain>
    </source>
</reference>
<evidence type="ECO:0000313" key="2">
    <source>
        <dbReference type="Proteomes" id="UP001200022"/>
    </source>
</evidence>
<feature type="non-terminal residue" evidence="1">
    <location>
        <position position="1"/>
    </location>
</feature>
<gene>
    <name evidence="1" type="ORF">L3X39_01535</name>
</gene>
<dbReference type="Gene3D" id="2.60.40.2810">
    <property type="match status" value="1"/>
</dbReference>
<dbReference type="Gene3D" id="2.60.40.10">
    <property type="entry name" value="Immunoglobulins"/>
    <property type="match status" value="1"/>
</dbReference>
<organism evidence="1 2">
    <name type="scientific">Flaviramulus multivorans</name>
    <dbReference type="NCBI Taxonomy" id="1304750"/>
    <lineage>
        <taxon>Bacteria</taxon>
        <taxon>Pseudomonadati</taxon>
        <taxon>Bacteroidota</taxon>
        <taxon>Flavobacteriia</taxon>
        <taxon>Flavobacteriales</taxon>
        <taxon>Flavobacteriaceae</taxon>
        <taxon>Flaviramulus</taxon>
    </lineage>
</organism>
<accession>A0ABS9IEU7</accession>
<dbReference type="Pfam" id="PF17963">
    <property type="entry name" value="Big_9"/>
    <property type="match status" value="2"/>
</dbReference>
<evidence type="ECO:0000313" key="1">
    <source>
        <dbReference type="EMBL" id="MCF7559303.1"/>
    </source>
</evidence>
<dbReference type="Proteomes" id="UP001200022">
    <property type="component" value="Unassembled WGS sequence"/>
</dbReference>
<name>A0ABS9IEU7_9FLAO</name>
<dbReference type="RefSeq" id="WP_237229663.1">
    <property type="nucleotide sequence ID" value="NZ_JAKKDV010000001.1"/>
</dbReference>
<dbReference type="NCBIfam" id="NF012211">
    <property type="entry name" value="tand_rpt_95"/>
    <property type="match status" value="1"/>
</dbReference>
<proteinExistence type="predicted"/>
<dbReference type="Gene3D" id="2.60.40.3440">
    <property type="match status" value="1"/>
</dbReference>
<dbReference type="Pfam" id="PF13585">
    <property type="entry name" value="CHU_C"/>
    <property type="match status" value="1"/>
</dbReference>
<keyword evidence="2" id="KW-1185">Reference proteome</keyword>
<dbReference type="InterPro" id="IPR013783">
    <property type="entry name" value="Ig-like_fold"/>
</dbReference>
<sequence>GVVVTIDPNTGVYTYTPPPGFTGDDSFEYTICDNGTPQLCDTAVVVITVSPDNGNITVANDDAYHANNCAGITGNVLDNDTDPEGDTQTVNTVPVDDVNNGTLVLNADGTFTYTPNAGFTGTDSFVYSVCDSGTPQACDQATVYITLIDSTPPNIDNCDISDQVIECSGSDNESIIEAWNDANIALLEACAQDGCNTDLTGQVTSDYDFTNFETTCGLSGNITITYTITDGSGNITTVQATLTIEDTTAPEVTNCDVSDMTLDCTLNDAKDIANQWNLDNIETLENCATDGCSLDPMVTVTSDYDFDNLTSGQLPVIYTIADTCGNEATVELMLTLQNTGVTSSNISLCVESEVESQIFNLFNLLDGNYNTGGTWEVVLGDGTIIDDNFFDPKSVNLNGENASELITFSYTESDSDCPTYIEATIEVHNRCGVLACDIDNLEISIVVTPNGDAHNEYFTVTGIEDCDFIVDVKIVNRWGTIIYESHDYKNNWNALSHRSSVGPAGQVPTGTYYYVVTLINSGLENPIVGPMFIGTK</sequence>
<protein>
    <submittedName>
        <fullName evidence="1">Tandem-95 repeat protein</fullName>
    </submittedName>
</protein>
<comment type="caution">
    <text evidence="1">The sequence shown here is derived from an EMBL/GenBank/DDBJ whole genome shotgun (WGS) entry which is preliminary data.</text>
</comment>